<feature type="compositionally biased region" description="Basic and acidic residues" evidence="7">
    <location>
        <begin position="516"/>
        <end position="527"/>
    </location>
</feature>
<dbReference type="InterPro" id="IPR015943">
    <property type="entry name" value="WD40/YVTN_repeat-like_dom_sf"/>
</dbReference>
<dbReference type="PROSITE" id="PS50294">
    <property type="entry name" value="WD_REPEATS_REGION"/>
    <property type="match status" value="1"/>
</dbReference>
<feature type="region of interest" description="Disordered" evidence="7">
    <location>
        <begin position="333"/>
        <end position="545"/>
    </location>
</feature>
<evidence type="ECO:0000256" key="4">
    <source>
        <dbReference type="ARBA" id="ARBA00023015"/>
    </source>
</evidence>
<keyword evidence="3" id="KW-0677">Repeat</keyword>
<feature type="compositionally biased region" description="Polar residues" evidence="7">
    <location>
        <begin position="425"/>
        <end position="436"/>
    </location>
</feature>
<name>A0AAE8ZTY4_CAEBR</name>
<evidence type="ECO:0000256" key="6">
    <source>
        <dbReference type="PROSITE-ProRule" id="PRU00221"/>
    </source>
</evidence>
<dbReference type="Proteomes" id="UP000827892">
    <property type="component" value="Chromosome X"/>
</dbReference>
<evidence type="ECO:0000256" key="3">
    <source>
        <dbReference type="ARBA" id="ARBA00022737"/>
    </source>
</evidence>
<protein>
    <submittedName>
        <fullName evidence="8">Uncharacterized protein</fullName>
    </submittedName>
</protein>
<gene>
    <name evidence="8" type="ORF">L3Y34_013393</name>
</gene>
<evidence type="ECO:0000256" key="2">
    <source>
        <dbReference type="ARBA" id="ARBA00022574"/>
    </source>
</evidence>
<evidence type="ECO:0000313" key="8">
    <source>
        <dbReference type="EMBL" id="ULT84704.1"/>
    </source>
</evidence>
<keyword evidence="4" id="KW-0805">Transcription regulation</keyword>
<dbReference type="PROSITE" id="PS50082">
    <property type="entry name" value="WD_REPEATS_2"/>
    <property type="match status" value="1"/>
</dbReference>
<dbReference type="SMART" id="SM00320">
    <property type="entry name" value="WD40"/>
    <property type="match status" value="1"/>
</dbReference>
<dbReference type="EMBL" id="CP090896">
    <property type="protein sequence ID" value="ULT84704.1"/>
    <property type="molecule type" value="Genomic_DNA"/>
</dbReference>
<dbReference type="PANTHER" id="PTHR10253">
    <property type="entry name" value="POLYCOMB PROTEIN"/>
    <property type="match status" value="1"/>
</dbReference>
<evidence type="ECO:0000256" key="5">
    <source>
        <dbReference type="ARBA" id="ARBA00023163"/>
    </source>
</evidence>
<feature type="compositionally biased region" description="Polar residues" evidence="7">
    <location>
        <begin position="486"/>
        <end position="509"/>
    </location>
</feature>
<dbReference type="AlphaFoldDB" id="A0AAE8ZTY4"/>
<keyword evidence="2 6" id="KW-0853">WD repeat</keyword>
<evidence type="ECO:0000256" key="1">
    <source>
        <dbReference type="ARBA" id="ARBA00008075"/>
    </source>
</evidence>
<feature type="region of interest" description="Disordered" evidence="7">
    <location>
        <begin position="25"/>
        <end position="91"/>
    </location>
</feature>
<evidence type="ECO:0000313" key="9">
    <source>
        <dbReference type="Proteomes" id="UP000827892"/>
    </source>
</evidence>
<dbReference type="InterPro" id="IPR051243">
    <property type="entry name" value="PcG_WD-repeat"/>
</dbReference>
<feature type="compositionally biased region" description="Basic and acidic residues" evidence="7">
    <location>
        <begin position="361"/>
        <end position="403"/>
    </location>
</feature>
<feature type="compositionally biased region" description="Low complexity" evidence="7">
    <location>
        <begin position="463"/>
        <end position="474"/>
    </location>
</feature>
<accession>A0AAE8ZTY4</accession>
<feature type="compositionally biased region" description="Basic and acidic residues" evidence="7">
    <location>
        <begin position="32"/>
        <end position="41"/>
    </location>
</feature>
<proteinExistence type="inferred from homology"/>
<keyword evidence="5" id="KW-0804">Transcription</keyword>
<comment type="similarity">
    <text evidence="1">Belongs to the WD repeat ESC family.</text>
</comment>
<dbReference type="InterPro" id="IPR036322">
    <property type="entry name" value="WD40_repeat_dom_sf"/>
</dbReference>
<dbReference type="Gene3D" id="2.130.10.10">
    <property type="entry name" value="YVTN repeat-like/Quinoprotein amine dehydrogenase"/>
    <property type="match status" value="1"/>
</dbReference>
<feature type="repeat" description="WD" evidence="6">
    <location>
        <begin position="162"/>
        <end position="203"/>
    </location>
</feature>
<organism evidence="8 9">
    <name type="scientific">Caenorhabditis briggsae</name>
    <dbReference type="NCBI Taxonomy" id="6238"/>
    <lineage>
        <taxon>Eukaryota</taxon>
        <taxon>Metazoa</taxon>
        <taxon>Ecdysozoa</taxon>
        <taxon>Nematoda</taxon>
        <taxon>Chromadorea</taxon>
        <taxon>Rhabditida</taxon>
        <taxon>Rhabditina</taxon>
        <taxon>Rhabditomorpha</taxon>
        <taxon>Rhabditoidea</taxon>
        <taxon>Rhabditidae</taxon>
        <taxon>Peloderinae</taxon>
        <taxon>Caenorhabditis</taxon>
    </lineage>
</organism>
<sequence length="545" mass="61068">MSLHNGIVNQPHLDSSEAYYSESHFPKISKTTRKDKEKETGGDASDPTNPADPLPFLTTATITTKHGKSLKQPAQSNHLIGKRKRTETRTNSQLRLKMSLWIRQWRRITTNSTEWHGSHLCRLYRHKMERVIEGNRGEINNIRTSPTNPGMAKYCLVIFNNPAAHVSKILTVEWSPDGRPLFSGGFDHKIVCWNLAEENVKSHLKKCYKRTKAGRSIENIKDELNMDPRLRLAEKIFENVSRIGASQHRQLVFSDKGRILSLEESDTCPISVLNYELDYNRPSTSGPTTCGPSREVSRCYLHVLRSIGEGNSQNPVDIDDMPMNTVPAFKTRKELSLSMPPASTNPADENITMDQPPVKAHGQDKSSNREYSLHSNEEQPHQNRSGTEKCQKDEVDVGKRRSEPPTTVRAMDNVANSPEEAMDDNMTNGTSSNHVSMTRGRSRGRPIKIKFGWQRSAVNNARQPTSGQPGSQQPRRGVGRPRWNGIRQQSPRLPPTVQTTTNLSESSPTAIRGSKRSWETTKTEHGQSSEGAETAQDAVGSSIQP</sequence>
<reference evidence="8 9" key="1">
    <citation type="submission" date="2022-05" db="EMBL/GenBank/DDBJ databases">
        <title>Chromosome-level reference genomes for two strains of Caenorhabditis briggsae: an improved platform for comparative genomics.</title>
        <authorList>
            <person name="Stevens L."/>
            <person name="Andersen E.C."/>
        </authorList>
    </citation>
    <scope>NUCLEOTIDE SEQUENCE [LARGE SCALE GENOMIC DNA]</scope>
    <source>
        <strain evidence="8">QX1410_ONT</strain>
        <tissue evidence="8">Whole-organism</tissue>
    </source>
</reference>
<dbReference type="InterPro" id="IPR001680">
    <property type="entry name" value="WD40_rpt"/>
</dbReference>
<evidence type="ECO:0000256" key="7">
    <source>
        <dbReference type="SAM" id="MobiDB-lite"/>
    </source>
</evidence>
<dbReference type="SUPFAM" id="SSF50978">
    <property type="entry name" value="WD40 repeat-like"/>
    <property type="match status" value="1"/>
</dbReference>